<dbReference type="Proteomes" id="UP001046870">
    <property type="component" value="Chromosome 10"/>
</dbReference>
<gene>
    <name evidence="1" type="ORF">MATL_G00131690</name>
</gene>
<proteinExistence type="predicted"/>
<evidence type="ECO:0000313" key="1">
    <source>
        <dbReference type="EMBL" id="KAG7469708.1"/>
    </source>
</evidence>
<dbReference type="EMBL" id="JAFDVH010000010">
    <property type="protein sequence ID" value="KAG7469708.1"/>
    <property type="molecule type" value="Genomic_DNA"/>
</dbReference>
<sequence>MVTSDSTYQSERAILKSDAGYVQSCSILGEIMKPIRTREDGAWGALTEKKAVDTQQSSATTQSLACSTF</sequence>
<organism evidence="1 2">
    <name type="scientific">Megalops atlanticus</name>
    <name type="common">Tarpon</name>
    <name type="synonym">Clupea gigantea</name>
    <dbReference type="NCBI Taxonomy" id="7932"/>
    <lineage>
        <taxon>Eukaryota</taxon>
        <taxon>Metazoa</taxon>
        <taxon>Chordata</taxon>
        <taxon>Craniata</taxon>
        <taxon>Vertebrata</taxon>
        <taxon>Euteleostomi</taxon>
        <taxon>Actinopterygii</taxon>
        <taxon>Neopterygii</taxon>
        <taxon>Teleostei</taxon>
        <taxon>Elopiformes</taxon>
        <taxon>Megalopidae</taxon>
        <taxon>Megalops</taxon>
    </lineage>
</organism>
<keyword evidence="2" id="KW-1185">Reference proteome</keyword>
<dbReference type="AlphaFoldDB" id="A0A9D3PXV0"/>
<comment type="caution">
    <text evidence="1">The sequence shown here is derived from an EMBL/GenBank/DDBJ whole genome shotgun (WGS) entry which is preliminary data.</text>
</comment>
<name>A0A9D3PXV0_MEGAT</name>
<accession>A0A9D3PXV0</accession>
<protein>
    <submittedName>
        <fullName evidence="1">Uncharacterized protein</fullName>
    </submittedName>
</protein>
<dbReference type="OrthoDB" id="8862229at2759"/>
<evidence type="ECO:0000313" key="2">
    <source>
        <dbReference type="Proteomes" id="UP001046870"/>
    </source>
</evidence>
<reference evidence="1" key="1">
    <citation type="submission" date="2021-01" db="EMBL/GenBank/DDBJ databases">
        <authorList>
            <person name="Zahm M."/>
            <person name="Roques C."/>
            <person name="Cabau C."/>
            <person name="Klopp C."/>
            <person name="Donnadieu C."/>
            <person name="Jouanno E."/>
            <person name="Lampietro C."/>
            <person name="Louis A."/>
            <person name="Herpin A."/>
            <person name="Echchiki A."/>
            <person name="Berthelot C."/>
            <person name="Parey E."/>
            <person name="Roest-Crollius H."/>
            <person name="Braasch I."/>
            <person name="Postlethwait J."/>
            <person name="Bobe J."/>
            <person name="Montfort J."/>
            <person name="Bouchez O."/>
            <person name="Begum T."/>
            <person name="Mejri S."/>
            <person name="Adams A."/>
            <person name="Chen W.-J."/>
            <person name="Guiguen Y."/>
        </authorList>
    </citation>
    <scope>NUCLEOTIDE SEQUENCE</scope>
    <source>
        <strain evidence="1">YG-15Mar2019-1</strain>
        <tissue evidence="1">Brain</tissue>
    </source>
</reference>